<dbReference type="RefSeq" id="WP_104507126.1">
    <property type="nucleotide sequence ID" value="NZ_JACIGC010000008.1"/>
</dbReference>
<reference evidence="1 2" key="1">
    <citation type="journal article" date="2018" name="Arch. Microbiol.">
        <title>New insights into the metabolic potential of the phototrophic purple bacterium Rhodopila globiformis DSM 161(T) from its draft genome sequence and evidence for a vanadium-dependent nitrogenase.</title>
        <authorList>
            <person name="Imhoff J.F."/>
            <person name="Rahn T."/>
            <person name="Kunzel S."/>
            <person name="Neulinger S.C."/>
        </authorList>
    </citation>
    <scope>NUCLEOTIDE SEQUENCE [LARGE SCALE GENOMIC DNA]</scope>
    <source>
        <strain evidence="1 2">DSM 16996</strain>
    </source>
</reference>
<dbReference type="InterPro" id="IPR045499">
    <property type="entry name" value="DUF6492"/>
</dbReference>
<dbReference type="OrthoDB" id="571298at2"/>
<dbReference type="AlphaFoldDB" id="A0A2S6NBZ6"/>
<sequence>MSLPGQIDASIVTLSYRGDFDYCRLLCQSLDAFAKGLSHRLFVPAQDEELFSVLATPDRTIGFERDLLPFWLLKLPMPGPRLRQLLRLPRRNLYLNLRGAPIRGWIAQQIMKIEAGAQSPTEIVVHMDSDGVFIRPLTREMLVNAQGLVRFYRNPAAETRATHVLWREVACRLLNVDPNSINPGDYINFCVVWRRSIVRRMIERIEKVAGTDWRVVLAREPHFSEYTLYGVFVESLGIEAAGHFAAEQSQVHAIWDIEPETPQEEDEFIDGLETHHIALLIQSTARMPFGKRLELLERAKGRARNMATD</sequence>
<dbReference type="Proteomes" id="UP000239089">
    <property type="component" value="Unassembled WGS sequence"/>
</dbReference>
<name>A0A2S6NBZ6_9HYPH</name>
<protein>
    <submittedName>
        <fullName evidence="1">Uncharacterized protein</fullName>
    </submittedName>
</protein>
<dbReference type="Pfam" id="PF20102">
    <property type="entry name" value="DUF6492"/>
    <property type="match status" value="1"/>
</dbReference>
<dbReference type="EMBL" id="NHSJ01000043">
    <property type="protein sequence ID" value="PPQ32127.1"/>
    <property type="molecule type" value="Genomic_DNA"/>
</dbReference>
<comment type="caution">
    <text evidence="1">The sequence shown here is derived from an EMBL/GenBank/DDBJ whole genome shotgun (WGS) entry which is preliminary data.</text>
</comment>
<keyword evidence="2" id="KW-1185">Reference proteome</keyword>
<accession>A0A2S6NBZ6</accession>
<evidence type="ECO:0000313" key="1">
    <source>
        <dbReference type="EMBL" id="PPQ32127.1"/>
    </source>
</evidence>
<evidence type="ECO:0000313" key="2">
    <source>
        <dbReference type="Proteomes" id="UP000239089"/>
    </source>
</evidence>
<organism evidence="1 2">
    <name type="scientific">Rhodoblastus sphagnicola</name>
    <dbReference type="NCBI Taxonomy" id="333368"/>
    <lineage>
        <taxon>Bacteria</taxon>
        <taxon>Pseudomonadati</taxon>
        <taxon>Pseudomonadota</taxon>
        <taxon>Alphaproteobacteria</taxon>
        <taxon>Hyphomicrobiales</taxon>
        <taxon>Rhodoblastaceae</taxon>
        <taxon>Rhodoblastus</taxon>
    </lineage>
</organism>
<gene>
    <name evidence="1" type="ORF">CCR94_06800</name>
</gene>
<proteinExistence type="predicted"/>